<evidence type="ECO:0000259" key="11">
    <source>
        <dbReference type="Pfam" id="PF21226"/>
    </source>
</evidence>
<dbReference type="NCBIfam" id="TIGR00217">
    <property type="entry name" value="malQ"/>
    <property type="match status" value="1"/>
</dbReference>
<evidence type="ECO:0000256" key="4">
    <source>
        <dbReference type="ARBA" id="ARBA00020295"/>
    </source>
</evidence>
<dbReference type="InterPro" id="IPR017853">
    <property type="entry name" value="GH"/>
</dbReference>
<evidence type="ECO:0000313" key="12">
    <source>
        <dbReference type="EMBL" id="MFC6009210.1"/>
    </source>
</evidence>
<keyword evidence="7 10" id="KW-0119">Carbohydrate metabolism</keyword>
<name>A0ABW1JJI4_9ACTN</name>
<organism evidence="12 13">
    <name type="scientific">Angustibacter luteus</name>
    <dbReference type="NCBI Taxonomy" id="658456"/>
    <lineage>
        <taxon>Bacteria</taxon>
        <taxon>Bacillati</taxon>
        <taxon>Actinomycetota</taxon>
        <taxon>Actinomycetes</taxon>
        <taxon>Kineosporiales</taxon>
        <taxon>Kineosporiaceae</taxon>
    </lineage>
</organism>
<accession>A0ABW1JJI4</accession>
<dbReference type="SUPFAM" id="SSF51445">
    <property type="entry name" value="(Trans)glycosidases"/>
    <property type="match status" value="1"/>
</dbReference>
<dbReference type="Gene3D" id="3.20.20.80">
    <property type="entry name" value="Glycosidases"/>
    <property type="match status" value="1"/>
</dbReference>
<keyword evidence="6 10" id="KW-0808">Transferase</keyword>
<evidence type="ECO:0000256" key="8">
    <source>
        <dbReference type="ARBA" id="ARBA00031423"/>
    </source>
</evidence>
<evidence type="ECO:0000256" key="10">
    <source>
        <dbReference type="RuleBase" id="RU361207"/>
    </source>
</evidence>
<gene>
    <name evidence="12" type="primary">malQ</name>
    <name evidence="12" type="ORF">ACFQDO_18925</name>
</gene>
<evidence type="ECO:0000256" key="3">
    <source>
        <dbReference type="ARBA" id="ARBA00012560"/>
    </source>
</evidence>
<feature type="domain" description="MalQ N-terminal beta-sandwich" evidence="11">
    <location>
        <begin position="74"/>
        <end position="164"/>
    </location>
</feature>
<protein>
    <recommendedName>
        <fullName evidence="4 10">4-alpha-glucanotransferase</fullName>
        <ecNumber evidence="3 10">2.4.1.25</ecNumber>
    </recommendedName>
    <alternativeName>
        <fullName evidence="8 10">Amylomaltase</fullName>
    </alternativeName>
    <alternativeName>
        <fullName evidence="9 10">Disproportionating enzyme</fullName>
    </alternativeName>
</protein>
<dbReference type="GO" id="GO:0004134">
    <property type="term" value="F:4-alpha-glucanotransferase activity"/>
    <property type="evidence" value="ECO:0007669"/>
    <property type="project" value="UniProtKB-EC"/>
</dbReference>
<evidence type="ECO:0000256" key="5">
    <source>
        <dbReference type="ARBA" id="ARBA00022676"/>
    </source>
</evidence>
<comment type="caution">
    <text evidence="12">The sequence shown here is derived from an EMBL/GenBank/DDBJ whole genome shotgun (WGS) entry which is preliminary data.</text>
</comment>
<evidence type="ECO:0000256" key="9">
    <source>
        <dbReference type="ARBA" id="ARBA00031501"/>
    </source>
</evidence>
<dbReference type="InterPro" id="IPR003385">
    <property type="entry name" value="Glyco_hydro_77"/>
</dbReference>
<evidence type="ECO:0000256" key="6">
    <source>
        <dbReference type="ARBA" id="ARBA00022679"/>
    </source>
</evidence>
<dbReference type="Pfam" id="PF21226">
    <property type="entry name" value="MalQ_N"/>
    <property type="match status" value="1"/>
</dbReference>
<dbReference type="EC" id="2.4.1.25" evidence="3 10"/>
<evidence type="ECO:0000256" key="2">
    <source>
        <dbReference type="ARBA" id="ARBA00005684"/>
    </source>
</evidence>
<evidence type="ECO:0000256" key="1">
    <source>
        <dbReference type="ARBA" id="ARBA00000439"/>
    </source>
</evidence>
<dbReference type="Pfam" id="PF02446">
    <property type="entry name" value="Glyco_hydro_77"/>
    <property type="match status" value="1"/>
</dbReference>
<dbReference type="RefSeq" id="WP_345717731.1">
    <property type="nucleotide sequence ID" value="NZ_BAABFP010000007.1"/>
</dbReference>
<dbReference type="EMBL" id="JBHSRD010000008">
    <property type="protein sequence ID" value="MFC6009210.1"/>
    <property type="molecule type" value="Genomic_DNA"/>
</dbReference>
<dbReference type="PANTHER" id="PTHR32438">
    <property type="entry name" value="4-ALPHA-GLUCANOTRANSFERASE DPE1, CHLOROPLASTIC/AMYLOPLASTIC"/>
    <property type="match status" value="1"/>
</dbReference>
<keyword evidence="5 10" id="KW-0328">Glycosyltransferase</keyword>
<dbReference type="PANTHER" id="PTHR32438:SF5">
    <property type="entry name" value="4-ALPHA-GLUCANOTRANSFERASE DPE1, CHLOROPLASTIC_AMYLOPLASTIC"/>
    <property type="match status" value="1"/>
</dbReference>
<comment type="similarity">
    <text evidence="2 10">Belongs to the disproportionating enzyme family.</text>
</comment>
<sequence length="711" mass="78697">MTDARHEPPSRELVDLARRFGVATEYWSWTGEHVLVSASTVRAVLAALGVDASDDEAAQQSLHLADEAPWRRVLPPVVVTRSGWTPWVPVHLPHGSSVLAWIELEGGGRRELEQRDHWVEPRVLEGQQVGEATFEVPADLPLGWHRLVARVAGRTSSCPLVVTPAQLTMPAALTGEGRAWGFMTQLYSVRSCRSWGIGDLDDLAELAVWSAADLGADFVLTNPLHAAEPVGEMEPSPYLPTTRRFVNPLYIRVEAIPEVGAMPSAQRQLIEWQADAAQQANAADGLDRDACWQAKRSALEQVHEQGRTLGREREFEAFCVEQGQGLVDFATWCALAEEHGLPWGQWPVELHDPTSDAVADERDRLAERVDFYRWLQWVADEQLASAHRRARAAGMSLGVVHDLAVGVHPEGADVWGLRDALAHGVTVGAPPDAFNQQGQDWSQPPWRPDQLAELGYAPYRDMLRTVLRHAGGVRVDHVLGLFRLWWVPDGHPPTEGTYVRYDHEALVGILALEAHRAGAVVIGEDLGVVEPWVRTYLSERGVLGTSILWFEKDDDGEPLPPEKWRELCLATVTTHDLPPTAGYLAGVHVDLRESLGLLTRPVEQEREIDEAERESVLAMLVARGLLAPGSGERETVEALHRFLTWTPSRLLGVSLSDAVGDRRTINQPGTDEEYPNWRVPLADPSGQPLLLDDVVRDRRARSLARAVRTTG</sequence>
<evidence type="ECO:0000256" key="7">
    <source>
        <dbReference type="ARBA" id="ARBA00023277"/>
    </source>
</evidence>
<evidence type="ECO:0000313" key="13">
    <source>
        <dbReference type="Proteomes" id="UP001596189"/>
    </source>
</evidence>
<reference evidence="13" key="1">
    <citation type="journal article" date="2019" name="Int. J. Syst. Evol. Microbiol.">
        <title>The Global Catalogue of Microorganisms (GCM) 10K type strain sequencing project: providing services to taxonomists for standard genome sequencing and annotation.</title>
        <authorList>
            <consortium name="The Broad Institute Genomics Platform"/>
            <consortium name="The Broad Institute Genome Sequencing Center for Infectious Disease"/>
            <person name="Wu L."/>
            <person name="Ma J."/>
        </authorList>
    </citation>
    <scope>NUCLEOTIDE SEQUENCE [LARGE SCALE GENOMIC DNA]</scope>
    <source>
        <strain evidence="13">KACC 14249</strain>
    </source>
</reference>
<dbReference type="Proteomes" id="UP001596189">
    <property type="component" value="Unassembled WGS sequence"/>
</dbReference>
<proteinExistence type="inferred from homology"/>
<dbReference type="InterPro" id="IPR048458">
    <property type="entry name" value="MalQ_N"/>
</dbReference>
<comment type="catalytic activity">
    <reaction evidence="1 10">
        <text>Transfers a segment of a (1-&gt;4)-alpha-D-glucan to a new position in an acceptor, which may be glucose or a (1-&gt;4)-alpha-D-glucan.</text>
        <dbReference type="EC" id="2.4.1.25"/>
    </reaction>
</comment>
<keyword evidence="13" id="KW-1185">Reference proteome</keyword>